<reference evidence="2 4" key="2">
    <citation type="journal article" date="2011" name="PLoS Biol.">
        <title>Modernizing reference genome assemblies.</title>
        <authorList>
            <person name="Church D.M."/>
            <person name="Schneider V.A."/>
            <person name="Graves T."/>
            <person name="Auger K."/>
            <person name="Cunningham F."/>
            <person name="Bouk N."/>
            <person name="Chen H.C."/>
            <person name="Agarwala R."/>
            <person name="McLaren W.M."/>
            <person name="Ritchie G.R."/>
            <person name="Albracht D."/>
            <person name="Kremitzki M."/>
            <person name="Rock S."/>
            <person name="Kotkiewicz H."/>
            <person name="Kremitzki C."/>
            <person name="Wollam A."/>
            <person name="Trani L."/>
            <person name="Fulton L."/>
            <person name="Fulton R."/>
            <person name="Matthews L."/>
            <person name="Whitehead S."/>
            <person name="Chow W."/>
            <person name="Torrance J."/>
            <person name="Dunn M."/>
            <person name="Harden G."/>
            <person name="Threadgold G."/>
            <person name="Wood J."/>
            <person name="Collins J."/>
            <person name="Heath P."/>
            <person name="Griffiths G."/>
            <person name="Pelan S."/>
            <person name="Grafham D."/>
            <person name="Eichler E.E."/>
            <person name="Weinstock G."/>
            <person name="Mardis E.R."/>
            <person name="Wilson R.K."/>
            <person name="Howe K."/>
            <person name="Flicek P."/>
            <person name="Hubbard T."/>
        </authorList>
    </citation>
    <scope>NUCLEOTIDE SEQUENCE [LARGE SCALE GENOMIC DNA]</scope>
    <source>
        <strain evidence="2 4">C57BL/6J</strain>
    </source>
</reference>
<evidence type="ECO:0000256" key="1">
    <source>
        <dbReference type="SAM" id="MobiDB-lite"/>
    </source>
</evidence>
<dbReference type="AlphaFoldDB" id="D3Z5V1"/>
<evidence type="ECO:0000313" key="4">
    <source>
        <dbReference type="Proteomes" id="UP000000589"/>
    </source>
</evidence>
<dbReference type="VEuPathDB" id="HostDB:ENSMUSG00000061451"/>
<dbReference type="ProteomicsDB" id="306538"/>
<proteinExistence type="predicted"/>
<reference evidence="2 4" key="1">
    <citation type="journal article" date="2009" name="PLoS Biol.">
        <title>Lineage-specific biology revealed by a finished genome assembly of the mouse.</title>
        <authorList>
            <consortium name="Mouse Genome Sequencing Consortium"/>
            <person name="Church D.M."/>
            <person name="Goodstadt L."/>
            <person name="Hillier L.W."/>
            <person name="Zody M.C."/>
            <person name="Goldstein S."/>
            <person name="She X."/>
            <person name="Bult C.J."/>
            <person name="Agarwala R."/>
            <person name="Cherry J.L."/>
            <person name="DiCuccio M."/>
            <person name="Hlavina W."/>
            <person name="Kapustin Y."/>
            <person name="Meric P."/>
            <person name="Maglott D."/>
            <person name="Birtle Z."/>
            <person name="Marques A.C."/>
            <person name="Graves T."/>
            <person name="Zhou S."/>
            <person name="Teague B."/>
            <person name="Potamousis K."/>
            <person name="Churas C."/>
            <person name="Place M."/>
            <person name="Herschleb J."/>
            <person name="Runnheim R."/>
            <person name="Forrest D."/>
            <person name="Amos-Landgraf J."/>
            <person name="Schwartz D.C."/>
            <person name="Cheng Z."/>
            <person name="Lindblad-Toh K."/>
            <person name="Eichler E.E."/>
            <person name="Ponting C.P."/>
        </authorList>
    </citation>
    <scope>NUCLEOTIDE SEQUENCE [LARGE SCALE GENOMIC DNA]</scope>
    <source>
        <strain evidence="2 4">C57BL/6J</strain>
    </source>
</reference>
<dbReference type="HOGENOM" id="CLU_2372210_0_0_1"/>
<reference evidence="2" key="3">
    <citation type="submission" date="2025-08" db="UniProtKB">
        <authorList>
            <consortium name="Ensembl"/>
        </authorList>
    </citation>
    <scope>IDENTIFICATION</scope>
    <source>
        <strain evidence="2">C57BL/6J</strain>
    </source>
</reference>
<dbReference type="Antibodypedia" id="52254">
    <property type="antibodies" value="19 antibodies from 10 providers"/>
</dbReference>
<reference evidence="2" key="4">
    <citation type="submission" date="2025-09" db="UniProtKB">
        <authorList>
            <consortium name="Ensembl"/>
        </authorList>
    </citation>
    <scope>IDENTIFICATION</scope>
    <source>
        <strain evidence="2">C57BL/6J</strain>
    </source>
</reference>
<accession>D3Z5V1</accession>
<dbReference type="GeneTree" id="ENSGT00390000013762"/>
<keyword evidence="4" id="KW-1185">Reference proteome</keyword>
<dbReference type="ExpressionAtlas" id="D3Z5V1">
    <property type="expression patterns" value="baseline and differential"/>
</dbReference>
<dbReference type="Ensembl" id="ENSMUST00000140389.8">
    <property type="protein sequence ID" value="ENSMUSP00000117156.2"/>
    <property type="gene ID" value="ENSMUSG00000061451.14"/>
</dbReference>
<dbReference type="MGI" id="MGI:2147713">
    <property type="gene designation" value="Tmem151a"/>
</dbReference>
<protein>
    <submittedName>
        <fullName evidence="2">Transmembrane protein 151A</fullName>
    </submittedName>
</protein>
<name>D3Z5V1_MOUSE</name>
<evidence type="ECO:0000313" key="3">
    <source>
        <dbReference type="MGI" id="MGI:2147713"/>
    </source>
</evidence>
<evidence type="ECO:0000313" key="2">
    <source>
        <dbReference type="Ensembl" id="ENSMUSP00000117156.2"/>
    </source>
</evidence>
<organism evidence="2 4">
    <name type="scientific">Mus musculus</name>
    <name type="common">Mouse</name>
    <dbReference type="NCBI Taxonomy" id="10090"/>
    <lineage>
        <taxon>Eukaryota</taxon>
        <taxon>Metazoa</taxon>
        <taxon>Chordata</taxon>
        <taxon>Craniata</taxon>
        <taxon>Vertebrata</taxon>
        <taxon>Euteleostomi</taxon>
        <taxon>Mammalia</taxon>
        <taxon>Eutheria</taxon>
        <taxon>Euarchontoglires</taxon>
        <taxon>Glires</taxon>
        <taxon>Rodentia</taxon>
        <taxon>Myomorpha</taxon>
        <taxon>Muroidea</taxon>
        <taxon>Muridae</taxon>
        <taxon>Murinae</taxon>
        <taxon>Mus</taxon>
        <taxon>Mus</taxon>
    </lineage>
</organism>
<sequence>MPEGEGGDCGEVPALVPDGEPLREEGADYSLPEVMGRSFRPPSQQTVSFQKWCLRPTLSGKPGDLPPFHPSIPRPLDCLSEVKAGKDLAGASGLS</sequence>
<dbReference type="Bgee" id="ENSMUSG00000061451">
    <property type="expression patterns" value="Expressed in primary visual cortex and 131 other cell types or tissues"/>
</dbReference>
<dbReference type="AGR" id="MGI:2147713"/>
<gene>
    <name evidence="2 3" type="primary">Tmem151a</name>
</gene>
<feature type="region of interest" description="Disordered" evidence="1">
    <location>
        <begin position="1"/>
        <end position="25"/>
    </location>
</feature>
<dbReference type="Proteomes" id="UP000000589">
    <property type="component" value="Chromosome 19"/>
</dbReference>